<feature type="compositionally biased region" description="Basic and acidic residues" evidence="1">
    <location>
        <begin position="199"/>
        <end position="213"/>
    </location>
</feature>
<evidence type="ECO:0000313" key="3">
    <source>
        <dbReference type="Proteomes" id="UP000812966"/>
    </source>
</evidence>
<feature type="region of interest" description="Disordered" evidence="1">
    <location>
        <begin position="297"/>
        <end position="384"/>
    </location>
</feature>
<evidence type="ECO:0000256" key="1">
    <source>
        <dbReference type="SAM" id="MobiDB-lite"/>
    </source>
</evidence>
<feature type="compositionally biased region" description="Low complexity" evidence="1">
    <location>
        <begin position="327"/>
        <end position="342"/>
    </location>
</feature>
<feature type="compositionally biased region" description="Low complexity" evidence="1">
    <location>
        <begin position="299"/>
        <end position="320"/>
    </location>
</feature>
<feature type="compositionally biased region" description="Low complexity" evidence="1">
    <location>
        <begin position="370"/>
        <end position="384"/>
    </location>
</feature>
<keyword evidence="3" id="KW-1185">Reference proteome</keyword>
<sequence length="442" mass="48483">MSLQLIRPIVPALRQPILRSLASAARPALPDFEDEAGLPELQIPSPGVYPKTGSNVLEIKSNLSYHTLAHTMAIVRAVEAKCGRVVDISQSRFADNQRARPIFHVTVLNPVLFDKPLILEIPQPDLSTSPRLTHYGPSLRSVQSALASSSSSTSSFGIRKRKDASATAEDVVSSTFTATVALGTPLKQRLRPRMKHRERAPAKHDKDQAGRWAQEDEAIRNVLGGGFKGFYGGFEELSRSVELEQQRRREAGLDVEEKQEEVQAEEIEEVDAVDEGVSEGDLLLDKALLGKVRIPEEGSAPVTSSAASASSSSTPTFSTTPSPPRTDTPSTSTSSSTLTSRPSPREPPAPKQPTESKQDRLARLIRERQSNPNNSDLPPLNLNSRSARALIRGKEDVYQSFLEQKAEKSKQRSLRMKEASDRKKQEETARGALGAIKHWFGF</sequence>
<evidence type="ECO:0000313" key="2">
    <source>
        <dbReference type="EMBL" id="KAG7571031.1"/>
    </source>
</evidence>
<dbReference type="EMBL" id="JABELV010000012">
    <property type="protein sequence ID" value="KAG7571031.1"/>
    <property type="molecule type" value="Genomic_DNA"/>
</dbReference>
<feature type="region of interest" description="Disordered" evidence="1">
    <location>
        <begin position="404"/>
        <end position="428"/>
    </location>
</feature>
<organism evidence="2 3">
    <name type="scientific">Filobasidium floriforme</name>
    <dbReference type="NCBI Taxonomy" id="5210"/>
    <lineage>
        <taxon>Eukaryota</taxon>
        <taxon>Fungi</taxon>
        <taxon>Dikarya</taxon>
        <taxon>Basidiomycota</taxon>
        <taxon>Agaricomycotina</taxon>
        <taxon>Tremellomycetes</taxon>
        <taxon>Filobasidiales</taxon>
        <taxon>Filobasidiaceae</taxon>
        <taxon>Filobasidium</taxon>
    </lineage>
</organism>
<proteinExistence type="predicted"/>
<dbReference type="Proteomes" id="UP000812966">
    <property type="component" value="Unassembled WGS sequence"/>
</dbReference>
<feature type="region of interest" description="Disordered" evidence="1">
    <location>
        <begin position="248"/>
        <end position="274"/>
    </location>
</feature>
<feature type="compositionally biased region" description="Basic residues" evidence="1">
    <location>
        <begin position="188"/>
        <end position="198"/>
    </location>
</feature>
<accession>A0A8K0NT17</accession>
<name>A0A8K0NT17_9TREE</name>
<dbReference type="AlphaFoldDB" id="A0A8K0NT17"/>
<reference evidence="2" key="1">
    <citation type="submission" date="2020-04" db="EMBL/GenBank/DDBJ databases">
        <title>Analysis of mating type loci in Filobasidium floriforme.</title>
        <authorList>
            <person name="Nowrousian M."/>
        </authorList>
    </citation>
    <scope>NUCLEOTIDE SEQUENCE</scope>
    <source>
        <strain evidence="2">CBS 6242</strain>
    </source>
</reference>
<comment type="caution">
    <text evidence="2">The sequence shown here is derived from an EMBL/GenBank/DDBJ whole genome shotgun (WGS) entry which is preliminary data.</text>
</comment>
<feature type="compositionally biased region" description="Basic and acidic residues" evidence="1">
    <location>
        <begin position="354"/>
        <end position="369"/>
    </location>
</feature>
<gene>
    <name evidence="2" type="ORF">FFLO_00995</name>
</gene>
<feature type="compositionally biased region" description="Acidic residues" evidence="1">
    <location>
        <begin position="257"/>
        <end position="274"/>
    </location>
</feature>
<protein>
    <submittedName>
        <fullName evidence="2">Uncharacterized protein</fullName>
    </submittedName>
</protein>
<feature type="region of interest" description="Disordered" evidence="1">
    <location>
        <begin position="187"/>
        <end position="213"/>
    </location>
</feature>